<name>A0ABM5N4S0_EMTOG</name>
<gene>
    <name evidence="2" type="ordered locus">Emtol_3381</name>
</gene>
<reference evidence="2 3" key="1">
    <citation type="submission" date="2011-07" db="EMBL/GenBank/DDBJ databases">
        <title>The complete genome of chromosome of Emticicia oligotrophica DSM 17448.</title>
        <authorList>
            <consortium name="US DOE Joint Genome Institute (JGI-PGF)"/>
            <person name="Lucas S."/>
            <person name="Han J."/>
            <person name="Lapidus A."/>
            <person name="Bruce D."/>
            <person name="Goodwin L."/>
            <person name="Pitluck S."/>
            <person name="Peters L."/>
            <person name="Kyrpides N."/>
            <person name="Mavromatis K."/>
            <person name="Ivanova N."/>
            <person name="Ovchinnikova G."/>
            <person name="Teshima H."/>
            <person name="Detter J.C."/>
            <person name="Tapia R."/>
            <person name="Han C."/>
            <person name="Land M."/>
            <person name="Hauser L."/>
            <person name="Markowitz V."/>
            <person name="Cheng J.-F."/>
            <person name="Hugenholtz P."/>
            <person name="Woyke T."/>
            <person name="Wu D."/>
            <person name="Tindall B."/>
            <person name="Pomrenke H."/>
            <person name="Brambilla E."/>
            <person name="Klenk H.-P."/>
            <person name="Eisen J.A."/>
        </authorList>
    </citation>
    <scope>NUCLEOTIDE SEQUENCE [LARGE SCALE GENOMIC DNA]</scope>
    <source>
        <strain evidence="2 3">DSM 17448</strain>
    </source>
</reference>
<evidence type="ECO:0000259" key="1">
    <source>
        <dbReference type="PROSITE" id="PS50234"/>
    </source>
</evidence>
<proteinExistence type="predicted"/>
<dbReference type="Gene3D" id="3.40.50.410">
    <property type="entry name" value="von Willebrand factor, type A domain"/>
    <property type="match status" value="1"/>
</dbReference>
<dbReference type="Pfam" id="PF00092">
    <property type="entry name" value="VWA"/>
    <property type="match status" value="1"/>
</dbReference>
<dbReference type="SMART" id="SM00327">
    <property type="entry name" value="VWA"/>
    <property type="match status" value="1"/>
</dbReference>
<evidence type="ECO:0000313" key="2">
    <source>
        <dbReference type="EMBL" id="AFK04510.1"/>
    </source>
</evidence>
<organism evidence="2 3">
    <name type="scientific">Emticicia oligotrophica (strain DSM 17448 / CIP 109782 / MTCC 6937 / GPTSA100-15)</name>
    <dbReference type="NCBI Taxonomy" id="929562"/>
    <lineage>
        <taxon>Bacteria</taxon>
        <taxon>Pseudomonadati</taxon>
        <taxon>Bacteroidota</taxon>
        <taxon>Cytophagia</taxon>
        <taxon>Cytophagales</taxon>
        <taxon>Leadbetterellaceae</taxon>
        <taxon>Emticicia</taxon>
    </lineage>
</organism>
<dbReference type="InterPro" id="IPR002035">
    <property type="entry name" value="VWF_A"/>
</dbReference>
<dbReference type="EMBL" id="CP002961">
    <property type="protein sequence ID" value="AFK04510.1"/>
    <property type="molecule type" value="Genomic_DNA"/>
</dbReference>
<evidence type="ECO:0000313" key="3">
    <source>
        <dbReference type="Proteomes" id="UP000002875"/>
    </source>
</evidence>
<dbReference type="PROSITE" id="PS51257">
    <property type="entry name" value="PROKAR_LIPOPROTEIN"/>
    <property type="match status" value="1"/>
</dbReference>
<accession>A0ABM5N4S0</accession>
<dbReference type="CDD" id="cd00198">
    <property type="entry name" value="vWFA"/>
    <property type="match status" value="1"/>
</dbReference>
<dbReference type="Proteomes" id="UP000002875">
    <property type="component" value="Chromosome"/>
</dbReference>
<feature type="domain" description="VWFA" evidence="1">
    <location>
        <begin position="124"/>
        <end position="295"/>
    </location>
</feature>
<dbReference type="SUPFAM" id="SSF53300">
    <property type="entry name" value="vWA-like"/>
    <property type="match status" value="1"/>
</dbReference>
<dbReference type="InterPro" id="IPR036465">
    <property type="entry name" value="vWFA_dom_sf"/>
</dbReference>
<protein>
    <submittedName>
        <fullName evidence="2">von Willebrand factor type A</fullName>
    </submittedName>
</protein>
<dbReference type="PROSITE" id="PS50234">
    <property type="entry name" value="VWFA"/>
    <property type="match status" value="1"/>
</dbReference>
<dbReference type="RefSeq" id="WP_015030203.1">
    <property type="nucleotide sequence ID" value="NC_018748.1"/>
</dbReference>
<sequence>MKAVLSFVFIVFSLITISCKDKLAGEINPYVKDLFIFADYTNPTGLNPQLSNLRYPSNIITLANNTSALSNDKTRAFVIFNTLKISDELGNYKAGEIKTSEFTNEDWRQDSENFFISYYSQNFSLVIVVDVSSSLGSNVRNLKNTVIEVVANVFRENPSAKIGIVGFSQNIYQLAPTTSPVSVINFINSLPENQNATRLFEAMNTGVTLLKNTNSNEKALITFTDGINNAQSSALFENSSYISSQINSLKVLSYTIGFKGKEGVDEQTLKSLAQNGGQYSFPETFDEVDKIFKKFTNSAISTYSLYYNRNSSPVSKPISLRIHIKATLN</sequence>
<keyword evidence="3" id="KW-1185">Reference proteome</keyword>